<proteinExistence type="inferred from homology"/>
<evidence type="ECO:0000313" key="4">
    <source>
        <dbReference type="EMBL" id="KTE92386.1"/>
    </source>
</evidence>
<dbReference type="SUPFAM" id="SSF53955">
    <property type="entry name" value="Lysozyme-like"/>
    <property type="match status" value="1"/>
</dbReference>
<dbReference type="OrthoDB" id="9815002at2"/>
<dbReference type="AlphaFoldDB" id="A0A098AXL5"/>
<dbReference type="InterPro" id="IPR023346">
    <property type="entry name" value="Lysozyme-like_dom_sf"/>
</dbReference>
<dbReference type="PATRIC" id="fig|49338.4.peg.1579"/>
<evidence type="ECO:0000256" key="1">
    <source>
        <dbReference type="ARBA" id="ARBA00007734"/>
    </source>
</evidence>
<feature type="domain" description="Transglycosylase SLT" evidence="2">
    <location>
        <begin position="49"/>
        <end position="158"/>
    </location>
</feature>
<accession>A0A098AXL5</accession>
<organism evidence="3">
    <name type="scientific">Desulfitobacterium hafniense</name>
    <name type="common">Desulfitobacterium frappieri</name>
    <dbReference type="NCBI Taxonomy" id="49338"/>
    <lineage>
        <taxon>Bacteria</taxon>
        <taxon>Bacillati</taxon>
        <taxon>Bacillota</taxon>
        <taxon>Clostridia</taxon>
        <taxon>Eubacteriales</taxon>
        <taxon>Desulfitobacteriaceae</taxon>
        <taxon>Desulfitobacterium</taxon>
    </lineage>
</organism>
<name>A0A098AXL5_DESHA</name>
<dbReference type="CDD" id="cd16896">
    <property type="entry name" value="LT_Slt70-like"/>
    <property type="match status" value="1"/>
</dbReference>
<dbReference type="PANTHER" id="PTHR37423">
    <property type="entry name" value="SOLUBLE LYTIC MUREIN TRANSGLYCOSYLASE-RELATED"/>
    <property type="match status" value="1"/>
</dbReference>
<gene>
    <name evidence="4" type="ORF">AT727_19550</name>
    <name evidence="3" type="ORF">DPCES_1467</name>
</gene>
<evidence type="ECO:0000259" key="2">
    <source>
        <dbReference type="Pfam" id="PF01464"/>
    </source>
</evidence>
<dbReference type="Gene3D" id="1.10.530.10">
    <property type="match status" value="1"/>
</dbReference>
<dbReference type="GO" id="GO:0008933">
    <property type="term" value="F:peptidoglycan lytic transglycosylase activity"/>
    <property type="evidence" value="ECO:0007669"/>
    <property type="project" value="InterPro"/>
</dbReference>
<evidence type="ECO:0000313" key="5">
    <source>
        <dbReference type="Proteomes" id="UP000054623"/>
    </source>
</evidence>
<dbReference type="PROSITE" id="PS00922">
    <property type="entry name" value="TRANSGLYCOSYLASE"/>
    <property type="match status" value="1"/>
</dbReference>
<reference evidence="3" key="1">
    <citation type="submission" date="2014-07" db="EMBL/GenBank/DDBJ databases">
        <authorList>
            <person name="Hornung V.Bastian."/>
        </authorList>
    </citation>
    <scope>NUCLEOTIDE SEQUENCE</scope>
    <source>
        <strain evidence="3">PCE-S</strain>
    </source>
</reference>
<dbReference type="RefSeq" id="WP_005816766.1">
    <property type="nucleotide sequence ID" value="NZ_CABKQQ010000060.1"/>
</dbReference>
<dbReference type="GO" id="GO:0016020">
    <property type="term" value="C:membrane"/>
    <property type="evidence" value="ECO:0007669"/>
    <property type="project" value="InterPro"/>
</dbReference>
<reference evidence="4 5" key="2">
    <citation type="submission" date="2015-12" db="EMBL/GenBank/DDBJ databases">
        <title>Draft Genome Sequence of Desulfitobacterium hafniense Strain DH, a Sulfate-reducing Bacterium Isolated from Paddy Soils.</title>
        <authorList>
            <person name="Bao P."/>
            <person name="Zhang X."/>
            <person name="Li G."/>
        </authorList>
    </citation>
    <scope>NUCLEOTIDE SEQUENCE [LARGE SCALE GENOMIC DNA]</scope>
    <source>
        <strain evidence="4 5">DH</strain>
    </source>
</reference>
<dbReference type="EMBL" id="LK996017">
    <property type="protein sequence ID" value="CDX01354.1"/>
    <property type="molecule type" value="Genomic_DNA"/>
</dbReference>
<dbReference type="OMA" id="NIRIGTW"/>
<dbReference type="EMBL" id="LOCK01000015">
    <property type="protein sequence ID" value="KTE92386.1"/>
    <property type="molecule type" value="Genomic_DNA"/>
</dbReference>
<dbReference type="Pfam" id="PF01464">
    <property type="entry name" value="SLT"/>
    <property type="match status" value="1"/>
</dbReference>
<dbReference type="InterPro" id="IPR000189">
    <property type="entry name" value="Transglyc_AS"/>
</dbReference>
<comment type="similarity">
    <text evidence="1">Belongs to the transglycosylase Slt family.</text>
</comment>
<dbReference type="Proteomes" id="UP000054623">
    <property type="component" value="Unassembled WGS sequence"/>
</dbReference>
<evidence type="ECO:0000313" key="3">
    <source>
        <dbReference type="EMBL" id="CDX01354.1"/>
    </source>
</evidence>
<sequence length="199" mass="23328">MKKKGFTVRRKKKRSGFLFTLVLCVIAFTFLFSSPPIKKVIYPYPYKSLIEHYAEQYHVDPLLVISVIRAESKFLPYSQSHKGALGLMQLMPDTADWIAETLGDGAFDQSELREPEKNIQYGTWYIASLQKEFQDIELVLAAYNGGRGHVNEWIRTEQLKVDDLNTEDIPFRETREYVQRVMDNYEKYQDLYGEKPRLK</sequence>
<dbReference type="PANTHER" id="PTHR37423:SF2">
    <property type="entry name" value="MEMBRANE-BOUND LYTIC MUREIN TRANSGLYCOSYLASE C"/>
    <property type="match status" value="1"/>
</dbReference>
<protein>
    <submittedName>
        <fullName evidence="3 4">Transglycosylase</fullName>
    </submittedName>
</protein>
<dbReference type="GO" id="GO:0000270">
    <property type="term" value="P:peptidoglycan metabolic process"/>
    <property type="evidence" value="ECO:0007669"/>
    <property type="project" value="InterPro"/>
</dbReference>
<dbReference type="InterPro" id="IPR008258">
    <property type="entry name" value="Transglycosylase_SLT_dom_1"/>
</dbReference>